<comment type="caution">
    <text evidence="5">The sequence shown here is derived from an EMBL/GenBank/DDBJ whole genome shotgun (WGS) entry which is preliminary data.</text>
</comment>
<dbReference type="NCBIfam" id="TIGR02279">
    <property type="entry name" value="PaaC-3OHAcCoADH"/>
    <property type="match status" value="1"/>
</dbReference>
<dbReference type="InterPro" id="IPR006176">
    <property type="entry name" value="3-OHacyl-CoA_DH_NAD-bd"/>
</dbReference>
<dbReference type="AlphaFoldDB" id="A0A4R3M4E0"/>
<feature type="domain" description="3-hydroxyacyl-CoA dehydrogenase NAD binding" evidence="3">
    <location>
        <begin position="10"/>
        <end position="186"/>
    </location>
</feature>
<dbReference type="Pfam" id="PF02737">
    <property type="entry name" value="3HCDH_N"/>
    <property type="match status" value="1"/>
</dbReference>
<dbReference type="GO" id="GO:0010124">
    <property type="term" value="P:phenylacetate catabolic process"/>
    <property type="evidence" value="ECO:0007669"/>
    <property type="project" value="InterPro"/>
</dbReference>
<accession>A0A4R3M4E0</accession>
<dbReference type="GO" id="GO:0070403">
    <property type="term" value="F:NAD+ binding"/>
    <property type="evidence" value="ECO:0007669"/>
    <property type="project" value="InterPro"/>
</dbReference>
<keyword evidence="6" id="KW-1185">Reference proteome</keyword>
<evidence type="ECO:0000259" key="3">
    <source>
        <dbReference type="Pfam" id="PF02737"/>
    </source>
</evidence>
<dbReference type="SUPFAM" id="SSF48179">
    <property type="entry name" value="6-phosphogluconate dehydrogenase C-terminal domain-like"/>
    <property type="match status" value="2"/>
</dbReference>
<dbReference type="FunFam" id="3.40.50.720:FF:000009">
    <property type="entry name" value="Fatty oxidation complex, alpha subunit"/>
    <property type="match status" value="1"/>
</dbReference>
<dbReference type="PANTHER" id="PTHR48075:SF5">
    <property type="entry name" value="3-HYDROXYBUTYRYL-COA DEHYDROGENASE"/>
    <property type="match status" value="1"/>
</dbReference>
<dbReference type="InterPro" id="IPR011967">
    <property type="entry name" value="3-OHacyl-CoA_DH_PaaH"/>
</dbReference>
<dbReference type="OrthoDB" id="9771883at2"/>
<dbReference type="EMBL" id="SMAI01000003">
    <property type="protein sequence ID" value="TCT06237.1"/>
    <property type="molecule type" value="Genomic_DNA"/>
</dbReference>
<evidence type="ECO:0000313" key="6">
    <source>
        <dbReference type="Proteomes" id="UP000294664"/>
    </source>
</evidence>
<dbReference type="InterPro" id="IPR006108">
    <property type="entry name" value="3HC_DH_C"/>
</dbReference>
<dbReference type="InterPro" id="IPR041040">
    <property type="entry name" value="3HCDH_RFF"/>
</dbReference>
<dbReference type="InterPro" id="IPR036291">
    <property type="entry name" value="NAD(P)-bd_dom_sf"/>
</dbReference>
<name>A0A4R3M4E0_9HYPH</name>
<reference evidence="5 6" key="1">
    <citation type="submission" date="2019-03" db="EMBL/GenBank/DDBJ databases">
        <title>Genomic Encyclopedia of Type Strains, Phase IV (KMG-IV): sequencing the most valuable type-strain genomes for metagenomic binning, comparative biology and taxonomic classification.</title>
        <authorList>
            <person name="Goeker M."/>
        </authorList>
    </citation>
    <scope>NUCLEOTIDE SEQUENCE [LARGE SCALE GENOMIC DNA]</scope>
    <source>
        <strain evidence="5 6">DSM 9035</strain>
    </source>
</reference>
<sequence>MSALDPSVIVGVVGAGAMGAGIAQVAARAGHRVLIQDARAGAADAACGRIRADLDKLAAKGRLSPEDAAAAGGRLVPVEATADLAPAGLVIEAIVEDLDVKRALFGALEAVVAPDAILATNTSSLSITAIAAGAARPERIAGLHFFNPAPIMALVEVISGLATAPEVATRLVETANAWGKAPVRARSTPGFIVNRVARPFYAEGLRLCEEGAADPATLDAVMREAGGFRMGPFELMDLIGHDVNAAVTRSVFDAYFGDPRFRPSLVQQELVAAGWLGRKTQRGFYDYRPGAAAPAARDLPAAPAPRAVGIAGDLGPAAPLADRAAAAGLSVTRGPGDGLIRLDGATLALTDGRSATVRAAETGIADLVLFDLARDFAAAPRLALAKADAAPDTALAVAAGFVQALGKRASALADRPGLAVMRTLAMLANEACEAVLQQVAAPADIDRAMTAGVNYPQGPLAWADAVGAARLLGVLAALQAETGDDRYRPSAHLRRHVAAARPLSV</sequence>
<dbReference type="Proteomes" id="UP000294664">
    <property type="component" value="Unassembled WGS sequence"/>
</dbReference>
<dbReference type="Pfam" id="PF18321">
    <property type="entry name" value="3HCDH_RFF"/>
    <property type="match status" value="1"/>
</dbReference>
<gene>
    <name evidence="5" type="ORF">EDC64_103341</name>
</gene>
<feature type="domain" description="3-hydroxyacyl-CoA dehydrogenase C-terminal" evidence="2">
    <location>
        <begin position="190"/>
        <end position="287"/>
    </location>
</feature>
<dbReference type="Pfam" id="PF00725">
    <property type="entry name" value="3HCDH"/>
    <property type="match status" value="2"/>
</dbReference>
<dbReference type="GO" id="GO:0008691">
    <property type="term" value="F:3-hydroxybutyryl-CoA dehydrogenase activity"/>
    <property type="evidence" value="ECO:0007669"/>
    <property type="project" value="InterPro"/>
</dbReference>
<dbReference type="Gene3D" id="1.10.1040.50">
    <property type="match status" value="1"/>
</dbReference>
<feature type="domain" description="3-hydroxybutyryl-CoA dehydrogenase reduced Rossmann-fold" evidence="4">
    <location>
        <begin position="347"/>
        <end position="416"/>
    </location>
</feature>
<dbReference type="SUPFAM" id="SSF51735">
    <property type="entry name" value="NAD(P)-binding Rossmann-fold domains"/>
    <property type="match status" value="1"/>
</dbReference>
<evidence type="ECO:0000259" key="4">
    <source>
        <dbReference type="Pfam" id="PF18321"/>
    </source>
</evidence>
<evidence type="ECO:0000313" key="5">
    <source>
        <dbReference type="EMBL" id="TCT06237.1"/>
    </source>
</evidence>
<dbReference type="RefSeq" id="WP_132030746.1">
    <property type="nucleotide sequence ID" value="NZ_SMAI01000003.1"/>
</dbReference>
<organism evidence="5 6">
    <name type="scientific">Aquabacter spiritensis</name>
    <dbReference type="NCBI Taxonomy" id="933073"/>
    <lineage>
        <taxon>Bacteria</taxon>
        <taxon>Pseudomonadati</taxon>
        <taxon>Pseudomonadota</taxon>
        <taxon>Alphaproteobacteria</taxon>
        <taxon>Hyphomicrobiales</taxon>
        <taxon>Xanthobacteraceae</taxon>
        <taxon>Aquabacter</taxon>
    </lineage>
</organism>
<dbReference type="InterPro" id="IPR008927">
    <property type="entry name" value="6-PGluconate_DH-like_C_sf"/>
</dbReference>
<dbReference type="PANTHER" id="PTHR48075">
    <property type="entry name" value="3-HYDROXYACYL-COA DEHYDROGENASE FAMILY PROTEIN"/>
    <property type="match status" value="1"/>
</dbReference>
<evidence type="ECO:0000256" key="1">
    <source>
        <dbReference type="ARBA" id="ARBA00023002"/>
    </source>
</evidence>
<dbReference type="NCBIfam" id="NF006124">
    <property type="entry name" value="PRK08268.1"/>
    <property type="match status" value="1"/>
</dbReference>
<proteinExistence type="predicted"/>
<dbReference type="GO" id="GO:0006635">
    <property type="term" value="P:fatty acid beta-oxidation"/>
    <property type="evidence" value="ECO:0007669"/>
    <property type="project" value="TreeGrafter"/>
</dbReference>
<feature type="domain" description="3-hydroxyacyl-CoA dehydrogenase C-terminal" evidence="2">
    <location>
        <begin position="417"/>
        <end position="501"/>
    </location>
</feature>
<protein>
    <submittedName>
        <fullName evidence="5">3-hydroxyacyl-CoA dehydrogenase</fullName>
    </submittedName>
</protein>
<evidence type="ECO:0000259" key="2">
    <source>
        <dbReference type="Pfam" id="PF00725"/>
    </source>
</evidence>
<dbReference type="Gene3D" id="3.40.50.720">
    <property type="entry name" value="NAD(P)-binding Rossmann-like Domain"/>
    <property type="match status" value="1"/>
</dbReference>
<keyword evidence="1" id="KW-0560">Oxidoreductase</keyword>